<keyword evidence="2" id="KW-1185">Reference proteome</keyword>
<reference evidence="1" key="1">
    <citation type="journal article" date="2020" name="Stud. Mycol.">
        <title>101 Dothideomycetes genomes: a test case for predicting lifestyles and emergence of pathogens.</title>
        <authorList>
            <person name="Haridas S."/>
            <person name="Albert R."/>
            <person name="Binder M."/>
            <person name="Bloem J."/>
            <person name="Labutti K."/>
            <person name="Salamov A."/>
            <person name="Andreopoulos B."/>
            <person name="Baker S."/>
            <person name="Barry K."/>
            <person name="Bills G."/>
            <person name="Bluhm B."/>
            <person name="Cannon C."/>
            <person name="Castanera R."/>
            <person name="Culley D."/>
            <person name="Daum C."/>
            <person name="Ezra D."/>
            <person name="Gonzalez J."/>
            <person name="Henrissat B."/>
            <person name="Kuo A."/>
            <person name="Liang C."/>
            <person name="Lipzen A."/>
            <person name="Lutzoni F."/>
            <person name="Magnuson J."/>
            <person name="Mondo S."/>
            <person name="Nolan M."/>
            <person name="Ohm R."/>
            <person name="Pangilinan J."/>
            <person name="Park H.-J."/>
            <person name="Ramirez L."/>
            <person name="Alfaro M."/>
            <person name="Sun H."/>
            <person name="Tritt A."/>
            <person name="Yoshinaga Y."/>
            <person name="Zwiers L.-H."/>
            <person name="Turgeon B."/>
            <person name="Goodwin S."/>
            <person name="Spatafora J."/>
            <person name="Crous P."/>
            <person name="Grigoriev I."/>
        </authorList>
    </citation>
    <scope>NUCLEOTIDE SEQUENCE</scope>
    <source>
        <strain evidence="1">CBS 110217</strain>
    </source>
</reference>
<dbReference type="OrthoDB" id="1022638at2759"/>
<evidence type="ECO:0000313" key="1">
    <source>
        <dbReference type="EMBL" id="KAF2026833.1"/>
    </source>
</evidence>
<name>A0A9P4H1X1_9PLEO</name>
<sequence>LAKLYVLGEKLMHFEFQDAALSMMMRNIKTKTEYPDGGHICTIYEGTMDGSPARRLLVDFFVWGNATGWAILKDPARNYPAEFLEDLVLAFLEDRRGLTWPLPWVADPASYMIGSSKKAT</sequence>
<evidence type="ECO:0000313" key="2">
    <source>
        <dbReference type="Proteomes" id="UP000799777"/>
    </source>
</evidence>
<gene>
    <name evidence="1" type="ORF">EK21DRAFT_73348</name>
</gene>
<protein>
    <submittedName>
        <fullName evidence="1">Uncharacterized protein</fullName>
    </submittedName>
</protein>
<feature type="non-terminal residue" evidence="1">
    <location>
        <position position="1"/>
    </location>
</feature>
<proteinExistence type="predicted"/>
<accession>A0A9P4H1X1</accession>
<comment type="caution">
    <text evidence="1">The sequence shown here is derived from an EMBL/GenBank/DDBJ whole genome shotgun (WGS) entry which is preliminary data.</text>
</comment>
<dbReference type="EMBL" id="ML978236">
    <property type="protein sequence ID" value="KAF2026833.1"/>
    <property type="molecule type" value="Genomic_DNA"/>
</dbReference>
<dbReference type="AlphaFoldDB" id="A0A9P4H1X1"/>
<organism evidence="1 2">
    <name type="scientific">Setomelanomma holmii</name>
    <dbReference type="NCBI Taxonomy" id="210430"/>
    <lineage>
        <taxon>Eukaryota</taxon>
        <taxon>Fungi</taxon>
        <taxon>Dikarya</taxon>
        <taxon>Ascomycota</taxon>
        <taxon>Pezizomycotina</taxon>
        <taxon>Dothideomycetes</taxon>
        <taxon>Pleosporomycetidae</taxon>
        <taxon>Pleosporales</taxon>
        <taxon>Pleosporineae</taxon>
        <taxon>Phaeosphaeriaceae</taxon>
        <taxon>Setomelanomma</taxon>
    </lineage>
</organism>
<dbReference type="Proteomes" id="UP000799777">
    <property type="component" value="Unassembled WGS sequence"/>
</dbReference>